<feature type="region of interest" description="Disordered" evidence="1">
    <location>
        <begin position="561"/>
        <end position="589"/>
    </location>
</feature>
<gene>
    <name evidence="2" type="ORF">CSSPJE1EN1_LOCUS16337</name>
</gene>
<evidence type="ECO:0000313" key="2">
    <source>
        <dbReference type="EMBL" id="CAK9270859.1"/>
    </source>
</evidence>
<protein>
    <submittedName>
        <fullName evidence="2">Uncharacterized protein</fullName>
    </submittedName>
</protein>
<keyword evidence="3" id="KW-1185">Reference proteome</keyword>
<feature type="region of interest" description="Disordered" evidence="1">
    <location>
        <begin position="288"/>
        <end position="308"/>
    </location>
</feature>
<name>A0ABP0WVH1_9BRYO</name>
<feature type="compositionally biased region" description="Low complexity" evidence="1">
    <location>
        <begin position="293"/>
        <end position="308"/>
    </location>
</feature>
<reference evidence="2" key="1">
    <citation type="submission" date="2024-02" db="EMBL/GenBank/DDBJ databases">
        <authorList>
            <consortium name="ELIXIR-Norway"/>
            <consortium name="Elixir Norway"/>
        </authorList>
    </citation>
    <scope>NUCLEOTIDE SEQUENCE</scope>
</reference>
<dbReference type="Proteomes" id="UP001497444">
    <property type="component" value="Chromosome 3"/>
</dbReference>
<evidence type="ECO:0000313" key="3">
    <source>
        <dbReference type="Proteomes" id="UP001497444"/>
    </source>
</evidence>
<feature type="compositionally biased region" description="Polar residues" evidence="1">
    <location>
        <begin position="496"/>
        <end position="507"/>
    </location>
</feature>
<accession>A0ABP0WVH1</accession>
<dbReference type="EMBL" id="OZ020098">
    <property type="protein sequence ID" value="CAK9270859.1"/>
    <property type="molecule type" value="Genomic_DNA"/>
</dbReference>
<feature type="region of interest" description="Disordered" evidence="1">
    <location>
        <begin position="709"/>
        <end position="738"/>
    </location>
</feature>
<organism evidence="2 3">
    <name type="scientific">Sphagnum jensenii</name>
    <dbReference type="NCBI Taxonomy" id="128206"/>
    <lineage>
        <taxon>Eukaryota</taxon>
        <taxon>Viridiplantae</taxon>
        <taxon>Streptophyta</taxon>
        <taxon>Embryophyta</taxon>
        <taxon>Bryophyta</taxon>
        <taxon>Sphagnophytina</taxon>
        <taxon>Sphagnopsida</taxon>
        <taxon>Sphagnales</taxon>
        <taxon>Sphagnaceae</taxon>
        <taxon>Sphagnum</taxon>
    </lineage>
</organism>
<feature type="region of interest" description="Disordered" evidence="1">
    <location>
        <begin position="480"/>
        <end position="508"/>
    </location>
</feature>
<sequence>MMTMAEARLRSGIMGTWELMFASQWLDDFQGQKFEDRQKSLRYLKEMWREDEMKFIASMEKEVMESCQTMGLDSNTALMVERNREAKERSLARQMAESQCCDTLRFEEAMQKERAIREQREKEMRAAAVRRKLAVATIKMRSLIHSGSSIDNPNLQEPLGYPCESNNNMQLHAHEHVLEDRTNWPSSAAVNKAKQSLQAAKLPCMSTKSMRSKQLELNLTQSMKLIPRGNPSHKQLHEGKIIELFVLGITFQAAYHHIHLQRDTQLELEDTLQWRCSPKICSNAPYLASRTASQPSSSPGPGGSWESMSQKDSFAKKFMTNQSENLEHNGGQDCLAVSVHSAAEKSQSCNRMGKVKKGIVQEGLFSELPHQAWRQKLNFQSVACNSTKYRKHTSLKRHSFDQIIGENLSLEMPVSQCEPAVPSLHLKTEVRHPMVLHQKNPSVDYAVDDKPPRGLKLQRTETSSIIQRSQVQPQISIQVADGRRPKQPGRQRPANCGQTSAKKNAVSQRGKLGVVSQLFSSPVPISAAYHNLVEEVRGPGMQSKKGSRFARQWSSCGVGTGGSPYAASTRAFSTSRKRKAKSPSMSSPYAGSMYQHQLQIAPYQCRLSFAECWDKASADDEIASIIDSVKGNIKEDVYRSHSSVSLSPPRARLVSSDTIKDCARGYKQGVEASRSCRSHDYFPIESLAPINHQKTSEYRVHCQTHSSASWREDANRWQGENMSSPQKSWDARTSKDSSSNCLNVKGMPFMDTLMSQGTGNTNPKTQKQMPIGFTKQVPDNRVRMKGMYRKENTMEGTRFVRGRATWKQNDSNFNRKRVITLKRSHSVEDMVSSLFKRPESRMSTVSNITGRSMTKDWEPTSYTLSHEGFCFDKCRDNELVGPWTTPERVQLTPAIMKSLPAMGSETWERQTQQDRKSHVNAHLTNHTHLNKVTLTQRNQRQRHLGTLKVAYAGHLQSPPPHIRVAECTNHAQESQKVSVNMGQTTARDLADKLIDGWVTGKYGVEFSNAMERATLLTGQQVTSKLVSEGCLQQQCTLGPWLSQIETPKIVSPCETHGGSLLPSAGACMTDCLHKQNSS</sequence>
<proteinExistence type="predicted"/>
<evidence type="ECO:0000256" key="1">
    <source>
        <dbReference type="SAM" id="MobiDB-lite"/>
    </source>
</evidence>
<feature type="compositionally biased region" description="Polar residues" evidence="1">
    <location>
        <begin position="718"/>
        <end position="727"/>
    </location>
</feature>